<name>A0AA87Z0M3_FICCA</name>
<gene>
    <name evidence="3" type="ORF">TIFTF001_001217</name>
</gene>
<accession>A0AA87Z0M3</accession>
<evidence type="ECO:0000256" key="1">
    <source>
        <dbReference type="ARBA" id="ARBA00009500"/>
    </source>
</evidence>
<comment type="caution">
    <text evidence="3">The sequence shown here is derived from an EMBL/GenBank/DDBJ whole genome shotgun (WGS) entry which is preliminary data.</text>
</comment>
<dbReference type="InterPro" id="IPR036186">
    <property type="entry name" value="Serpin_sf"/>
</dbReference>
<dbReference type="Proteomes" id="UP001187192">
    <property type="component" value="Unassembled WGS sequence"/>
</dbReference>
<evidence type="ECO:0000259" key="2">
    <source>
        <dbReference type="Pfam" id="PF00079"/>
    </source>
</evidence>
<dbReference type="SUPFAM" id="SSF56574">
    <property type="entry name" value="Serpins"/>
    <property type="match status" value="1"/>
</dbReference>
<feature type="domain" description="Serpin" evidence="2">
    <location>
        <begin position="47"/>
        <end position="145"/>
    </location>
</feature>
<dbReference type="AlphaFoldDB" id="A0AA87Z0M3"/>
<dbReference type="InterPro" id="IPR023796">
    <property type="entry name" value="Serpin_dom"/>
</dbReference>
<organism evidence="3 4">
    <name type="scientific">Ficus carica</name>
    <name type="common">Common fig</name>
    <dbReference type="NCBI Taxonomy" id="3494"/>
    <lineage>
        <taxon>Eukaryota</taxon>
        <taxon>Viridiplantae</taxon>
        <taxon>Streptophyta</taxon>
        <taxon>Embryophyta</taxon>
        <taxon>Tracheophyta</taxon>
        <taxon>Spermatophyta</taxon>
        <taxon>Magnoliopsida</taxon>
        <taxon>eudicotyledons</taxon>
        <taxon>Gunneridae</taxon>
        <taxon>Pentapetalae</taxon>
        <taxon>rosids</taxon>
        <taxon>fabids</taxon>
        <taxon>Rosales</taxon>
        <taxon>Moraceae</taxon>
        <taxon>Ficeae</taxon>
        <taxon>Ficus</taxon>
    </lineage>
</organism>
<keyword evidence="4" id="KW-1185">Reference proteome</keyword>
<evidence type="ECO:0000313" key="4">
    <source>
        <dbReference type="Proteomes" id="UP001187192"/>
    </source>
</evidence>
<dbReference type="PANTHER" id="PTHR11461">
    <property type="entry name" value="SERINE PROTEASE INHIBITOR, SERPIN"/>
    <property type="match status" value="1"/>
</dbReference>
<reference evidence="3" key="1">
    <citation type="submission" date="2023-07" db="EMBL/GenBank/DDBJ databases">
        <title>draft genome sequence of fig (Ficus carica).</title>
        <authorList>
            <person name="Takahashi T."/>
            <person name="Nishimura K."/>
        </authorList>
    </citation>
    <scope>NUCLEOTIDE SEQUENCE</scope>
</reference>
<dbReference type="PANTHER" id="PTHR11461:SF211">
    <property type="entry name" value="GH10112P-RELATED"/>
    <property type="match status" value="1"/>
</dbReference>
<comment type="similarity">
    <text evidence="1">Belongs to the serpin family.</text>
</comment>
<dbReference type="GO" id="GO:0005615">
    <property type="term" value="C:extracellular space"/>
    <property type="evidence" value="ECO:0007669"/>
    <property type="project" value="InterPro"/>
</dbReference>
<dbReference type="Pfam" id="PF00079">
    <property type="entry name" value="Serpin"/>
    <property type="match status" value="1"/>
</dbReference>
<dbReference type="InterPro" id="IPR042178">
    <property type="entry name" value="Serpin_sf_1"/>
</dbReference>
<dbReference type="EMBL" id="BTGU01000001">
    <property type="protein sequence ID" value="GMN26222.1"/>
    <property type="molecule type" value="Genomic_DNA"/>
</dbReference>
<sequence length="148" mass="16509">MDLSMQIVKHVPVGEDKDIIRKNFIFSPSSLTIALSMRKMDCIIYWNISEIMEKMGLKLNMNKDAEMLQTLHGDDTSKIIKYMEVCHTSYIEVNEQGTEAVATTLVLFGGGGPPPTDFVADHPVVFMIREDSSESLVFLGVVVNPLLS</sequence>
<proteinExistence type="inferred from homology"/>
<dbReference type="GO" id="GO:0004867">
    <property type="term" value="F:serine-type endopeptidase inhibitor activity"/>
    <property type="evidence" value="ECO:0007669"/>
    <property type="project" value="InterPro"/>
</dbReference>
<dbReference type="InterPro" id="IPR000215">
    <property type="entry name" value="Serpin_fam"/>
</dbReference>
<protein>
    <recommendedName>
        <fullName evidence="2">Serpin domain-containing protein</fullName>
    </recommendedName>
</protein>
<evidence type="ECO:0000313" key="3">
    <source>
        <dbReference type="EMBL" id="GMN26222.1"/>
    </source>
</evidence>
<dbReference type="Gene3D" id="3.30.497.10">
    <property type="entry name" value="Antithrombin, subunit I, domain 2"/>
    <property type="match status" value="1"/>
</dbReference>